<accession>A0A375CBU0</accession>
<organism evidence="1">
    <name type="scientific">Cupriavidus taiwanensis</name>
    <dbReference type="NCBI Taxonomy" id="164546"/>
    <lineage>
        <taxon>Bacteria</taxon>
        <taxon>Pseudomonadati</taxon>
        <taxon>Pseudomonadota</taxon>
        <taxon>Betaproteobacteria</taxon>
        <taxon>Burkholderiales</taxon>
        <taxon>Burkholderiaceae</taxon>
        <taxon>Cupriavidus</taxon>
    </lineage>
</organism>
<proteinExistence type="predicted"/>
<dbReference type="AlphaFoldDB" id="A0A375CBU0"/>
<evidence type="ECO:0000313" key="1">
    <source>
        <dbReference type="EMBL" id="SOY66984.1"/>
    </source>
</evidence>
<name>A0A375CBU0_9BURK</name>
<dbReference type="Proteomes" id="UP000256780">
    <property type="component" value="Chromosome CBM2587_b"/>
</dbReference>
<reference evidence="1" key="1">
    <citation type="submission" date="2018-01" db="EMBL/GenBank/DDBJ databases">
        <authorList>
            <person name="Clerissi C."/>
        </authorList>
    </citation>
    <scope>NUCLEOTIDE SEQUENCE</scope>
    <source>
        <strain evidence="1">Cupriavidus sp. LMG 19464</strain>
    </source>
</reference>
<dbReference type="EMBL" id="OFSQ01000037">
    <property type="protein sequence ID" value="SOY66984.1"/>
    <property type="molecule type" value="Genomic_DNA"/>
</dbReference>
<gene>
    <name evidence="1" type="ORF">CBM2587_B80261</name>
</gene>
<sequence length="38" mass="4215">MAVSAFKSAQMLNPSHLCAFRTNAAPRSESDSNVEFWL</sequence>
<protein>
    <submittedName>
        <fullName evidence="1">Uncharacterized protein</fullName>
    </submittedName>
</protein>
<comment type="caution">
    <text evidence="1">The sequence shown here is derived from an EMBL/GenBank/DDBJ whole genome shotgun (WGS) entry which is preliminary data.</text>
</comment>